<feature type="transmembrane region" description="Helical" evidence="1">
    <location>
        <begin position="176"/>
        <end position="193"/>
    </location>
</feature>
<comment type="caution">
    <text evidence="2">The sequence shown here is derived from an EMBL/GenBank/DDBJ whole genome shotgun (WGS) entry which is preliminary data.</text>
</comment>
<organism evidence="2 3">
    <name type="scientific">Saxophila tyrrhenica</name>
    <dbReference type="NCBI Taxonomy" id="1690608"/>
    <lineage>
        <taxon>Eukaryota</taxon>
        <taxon>Fungi</taxon>
        <taxon>Dikarya</taxon>
        <taxon>Ascomycota</taxon>
        <taxon>Pezizomycotina</taxon>
        <taxon>Dothideomycetes</taxon>
        <taxon>Dothideomycetidae</taxon>
        <taxon>Mycosphaerellales</taxon>
        <taxon>Extremaceae</taxon>
        <taxon>Saxophila</taxon>
    </lineage>
</organism>
<dbReference type="EMBL" id="JAVRRT010000006">
    <property type="protein sequence ID" value="KAK5171211.1"/>
    <property type="molecule type" value="Genomic_DNA"/>
</dbReference>
<name>A0AAV9PCX1_9PEZI</name>
<feature type="transmembrane region" description="Helical" evidence="1">
    <location>
        <begin position="73"/>
        <end position="94"/>
    </location>
</feature>
<feature type="transmembrane region" description="Helical" evidence="1">
    <location>
        <begin position="141"/>
        <end position="164"/>
    </location>
</feature>
<evidence type="ECO:0000313" key="3">
    <source>
        <dbReference type="Proteomes" id="UP001337655"/>
    </source>
</evidence>
<dbReference type="Proteomes" id="UP001337655">
    <property type="component" value="Unassembled WGS sequence"/>
</dbReference>
<sequence length="213" mass="23658">MSSLFKSKTTFDPIYSLLNADEDKERDELTQRWKDNKLQELSFIGVVGGLLANVLTSTNSWPDVLQNGRSTPWVVRSCWFCGIIFALASVLTAASQSIRLHRMSCRPDANASIRGLLGIKSLKSNGEKIPRRAQVWIWQMGVLYLMISVLFMIIGMLALVWAAVGGQNWWNGQAQLAITFSVAAAVVAGLFVWEQVNLFAWDESSEGSSVRLS</sequence>
<accession>A0AAV9PCX1</accession>
<dbReference type="RefSeq" id="XP_064660239.1">
    <property type="nucleotide sequence ID" value="XM_064801609.1"/>
</dbReference>
<keyword evidence="1" id="KW-1133">Transmembrane helix</keyword>
<reference evidence="2 3" key="1">
    <citation type="submission" date="2023-08" db="EMBL/GenBank/DDBJ databases">
        <title>Black Yeasts Isolated from many extreme environments.</title>
        <authorList>
            <person name="Coleine C."/>
            <person name="Stajich J.E."/>
            <person name="Selbmann L."/>
        </authorList>
    </citation>
    <scope>NUCLEOTIDE SEQUENCE [LARGE SCALE GENOMIC DNA]</scope>
    <source>
        <strain evidence="2 3">CCFEE 5935</strain>
    </source>
</reference>
<keyword evidence="1" id="KW-0472">Membrane</keyword>
<dbReference type="AlphaFoldDB" id="A0AAV9PCX1"/>
<dbReference type="GeneID" id="89925701"/>
<evidence type="ECO:0000256" key="1">
    <source>
        <dbReference type="SAM" id="Phobius"/>
    </source>
</evidence>
<keyword evidence="3" id="KW-1185">Reference proteome</keyword>
<proteinExistence type="predicted"/>
<feature type="transmembrane region" description="Helical" evidence="1">
    <location>
        <begin position="41"/>
        <end position="61"/>
    </location>
</feature>
<keyword evidence="1" id="KW-0812">Transmembrane</keyword>
<protein>
    <submittedName>
        <fullName evidence="2">Uncharacterized protein</fullName>
    </submittedName>
</protein>
<evidence type="ECO:0000313" key="2">
    <source>
        <dbReference type="EMBL" id="KAK5171211.1"/>
    </source>
</evidence>
<gene>
    <name evidence="2" type="ORF">LTR77_004355</name>
</gene>